<dbReference type="UniPathway" id="UPA00253">
    <property type="reaction ID" value="UER00329"/>
</dbReference>
<dbReference type="PANTHER" id="PTHR14084:SF0">
    <property type="entry name" value="KYNURENINASE"/>
    <property type="match status" value="1"/>
</dbReference>
<dbReference type="EMBL" id="FTMN01000004">
    <property type="protein sequence ID" value="SIQ40853.1"/>
    <property type="molecule type" value="Genomic_DNA"/>
</dbReference>
<dbReference type="HAMAP" id="MF_01970">
    <property type="entry name" value="Kynureninase"/>
    <property type="match status" value="1"/>
</dbReference>
<feature type="binding site" evidence="4">
    <location>
        <position position="279"/>
    </location>
    <ligand>
        <name>pyridoxal 5'-phosphate</name>
        <dbReference type="ChEBI" id="CHEBI:597326"/>
    </ligand>
</feature>
<comment type="catalytic activity">
    <reaction evidence="4 6">
        <text>L-kynurenine + H2O = anthranilate + L-alanine + H(+)</text>
        <dbReference type="Rhea" id="RHEA:16813"/>
        <dbReference type="ChEBI" id="CHEBI:15377"/>
        <dbReference type="ChEBI" id="CHEBI:15378"/>
        <dbReference type="ChEBI" id="CHEBI:16567"/>
        <dbReference type="ChEBI" id="CHEBI:57959"/>
        <dbReference type="ChEBI" id="CHEBI:57972"/>
        <dbReference type="EC" id="3.7.1.3"/>
    </reaction>
</comment>
<accession>A0A1N6SI90</accession>
<protein>
    <recommendedName>
        <fullName evidence="4 5">Kynureninase</fullName>
        <ecNumber evidence="4 5">3.7.1.3</ecNumber>
    </recommendedName>
    <alternativeName>
        <fullName evidence="4">L-kynurenine hydrolase</fullName>
    </alternativeName>
</protein>
<reference evidence="7 8" key="1">
    <citation type="submission" date="2017-01" db="EMBL/GenBank/DDBJ databases">
        <authorList>
            <person name="Mah S.A."/>
            <person name="Swanson W.J."/>
            <person name="Moy G.W."/>
            <person name="Vacquier V.D."/>
        </authorList>
    </citation>
    <scope>NUCLEOTIDE SEQUENCE [LARGE SCALE GENOMIC DNA]</scope>
    <source>
        <strain evidence="7 8">DSM 7027</strain>
    </source>
</reference>
<dbReference type="InterPro" id="IPR010111">
    <property type="entry name" value="Kynureninase"/>
</dbReference>
<feature type="binding site" evidence="4">
    <location>
        <begin position="127"/>
        <end position="130"/>
    </location>
    <ligand>
        <name>pyridoxal 5'-phosphate</name>
        <dbReference type="ChEBI" id="CHEBI:597326"/>
    </ligand>
</feature>
<evidence type="ECO:0000256" key="1">
    <source>
        <dbReference type="ARBA" id="ARBA00022642"/>
    </source>
</evidence>
<evidence type="ECO:0000313" key="8">
    <source>
        <dbReference type="Proteomes" id="UP000186895"/>
    </source>
</evidence>
<dbReference type="GO" id="GO:0097053">
    <property type="term" value="P:L-kynurenine catabolic process"/>
    <property type="evidence" value="ECO:0007669"/>
    <property type="project" value="UniProtKB-UniRule"/>
</dbReference>
<dbReference type="GO" id="GO:0019805">
    <property type="term" value="P:quinolinate biosynthetic process"/>
    <property type="evidence" value="ECO:0007669"/>
    <property type="project" value="UniProtKB-UniRule"/>
</dbReference>
<keyword evidence="1 4" id="KW-0662">Pyridine nucleotide biosynthesis</keyword>
<keyword evidence="8" id="KW-1185">Reference proteome</keyword>
<feature type="binding site" evidence="4">
    <location>
        <position position="253"/>
    </location>
    <ligand>
        <name>pyridoxal 5'-phosphate</name>
        <dbReference type="ChEBI" id="CHEBI:597326"/>
    </ligand>
</feature>
<dbReference type="PIRSF" id="PIRSF038800">
    <property type="entry name" value="KYNU"/>
    <property type="match status" value="1"/>
</dbReference>
<keyword evidence="3 4" id="KW-0663">Pyridoxal phosphate</keyword>
<evidence type="ECO:0000256" key="5">
    <source>
        <dbReference type="NCBIfam" id="TIGR01814"/>
    </source>
</evidence>
<evidence type="ECO:0000256" key="6">
    <source>
        <dbReference type="PIRNR" id="PIRNR038800"/>
    </source>
</evidence>
<keyword evidence="2 4" id="KW-0378">Hydrolase</keyword>
<dbReference type="Gene3D" id="3.40.640.10">
    <property type="entry name" value="Type I PLP-dependent aspartate aminotransferase-like (Major domain)"/>
    <property type="match status" value="1"/>
</dbReference>
<dbReference type="Pfam" id="PF22580">
    <property type="entry name" value="KYNU_C"/>
    <property type="match status" value="1"/>
</dbReference>
<comment type="pathway">
    <text evidence="4 6">Cofactor biosynthesis; NAD(+) biosynthesis; quinolinate from L-kynurenine: step 2/3.</text>
</comment>
<evidence type="ECO:0000256" key="2">
    <source>
        <dbReference type="ARBA" id="ARBA00022801"/>
    </source>
</evidence>
<feature type="binding site" evidence="4">
    <location>
        <position position="100"/>
    </location>
    <ligand>
        <name>pyridoxal 5'-phosphate</name>
        <dbReference type="ChEBI" id="CHEBI:597326"/>
    </ligand>
</feature>
<comment type="cofactor">
    <cofactor evidence="4 6">
        <name>pyridoxal 5'-phosphate</name>
        <dbReference type="ChEBI" id="CHEBI:597326"/>
    </cofactor>
</comment>
<dbReference type="STRING" id="49186.SAMN05421647_104288"/>
<feature type="binding site" evidence="4">
    <location>
        <position position="201"/>
    </location>
    <ligand>
        <name>pyridoxal 5'-phosphate</name>
        <dbReference type="ChEBI" id="CHEBI:597326"/>
    </ligand>
</feature>
<dbReference type="GO" id="GO:0019441">
    <property type="term" value="P:L-tryptophan catabolic process to kynurenine"/>
    <property type="evidence" value="ECO:0007669"/>
    <property type="project" value="TreeGrafter"/>
</dbReference>
<dbReference type="PANTHER" id="PTHR14084">
    <property type="entry name" value="KYNURENINASE"/>
    <property type="match status" value="1"/>
</dbReference>
<gene>
    <name evidence="4" type="primary">kynU</name>
    <name evidence="7" type="ORF">SAMN05421647_104288</name>
</gene>
<comment type="function">
    <text evidence="4 6">Catalyzes the cleavage of L-kynurenine (L-Kyn) and L-3-hydroxykynurenine (L-3OHKyn) into anthranilic acid (AA) and 3-hydroxyanthranilic acid (3-OHAA), respectively.</text>
</comment>
<dbReference type="GO" id="GO:0005737">
    <property type="term" value="C:cytoplasm"/>
    <property type="evidence" value="ECO:0007669"/>
    <property type="project" value="UniProtKB-UniRule"/>
</dbReference>
<dbReference type="InterPro" id="IPR015424">
    <property type="entry name" value="PyrdxlP-dep_Trfase"/>
</dbReference>
<dbReference type="InterPro" id="IPR015421">
    <property type="entry name" value="PyrdxlP-dep_Trfase_major"/>
</dbReference>
<dbReference type="InterPro" id="IPR015422">
    <property type="entry name" value="PyrdxlP-dep_Trfase_small"/>
</dbReference>
<feature type="binding site" evidence="4">
    <location>
        <position position="223"/>
    </location>
    <ligand>
        <name>pyridoxal 5'-phosphate</name>
        <dbReference type="ChEBI" id="CHEBI:597326"/>
    </ligand>
</feature>
<dbReference type="eggNOG" id="COG3844">
    <property type="taxonomic scope" value="Bacteria"/>
</dbReference>
<dbReference type="EC" id="3.7.1.3" evidence="4 5"/>
<dbReference type="GO" id="GO:0030170">
    <property type="term" value="F:pyridoxal phosphate binding"/>
    <property type="evidence" value="ECO:0007669"/>
    <property type="project" value="UniProtKB-UniRule"/>
</dbReference>
<name>A0A1N6SI90_9GAMM</name>
<feature type="binding site" evidence="4">
    <location>
        <position position="169"/>
    </location>
    <ligand>
        <name>pyridoxal 5'-phosphate</name>
        <dbReference type="ChEBI" id="CHEBI:597326"/>
    </ligand>
</feature>
<dbReference type="GO" id="GO:0030429">
    <property type="term" value="F:kynureninase activity"/>
    <property type="evidence" value="ECO:0007669"/>
    <property type="project" value="UniProtKB-UniRule"/>
</dbReference>
<proteinExistence type="inferred from homology"/>
<feature type="binding site" evidence="4">
    <location>
        <position position="198"/>
    </location>
    <ligand>
        <name>pyridoxal 5'-phosphate</name>
        <dbReference type="ChEBI" id="CHEBI:597326"/>
    </ligand>
</feature>
<dbReference type="GO" id="GO:0043420">
    <property type="term" value="P:anthranilate metabolic process"/>
    <property type="evidence" value="ECO:0007669"/>
    <property type="project" value="TreeGrafter"/>
</dbReference>
<evidence type="ECO:0000256" key="4">
    <source>
        <dbReference type="HAMAP-Rule" id="MF_01970"/>
    </source>
</evidence>
<evidence type="ECO:0000256" key="3">
    <source>
        <dbReference type="ARBA" id="ARBA00022898"/>
    </source>
</evidence>
<comment type="pathway">
    <text evidence="4 6">Amino-acid degradation; L-kynurenine degradation; L-alanine and anthranilate from L-kynurenine: step 1/1.</text>
</comment>
<dbReference type="Gene3D" id="3.90.1150.10">
    <property type="entry name" value="Aspartate Aminotransferase, domain 1"/>
    <property type="match status" value="1"/>
</dbReference>
<evidence type="ECO:0000313" key="7">
    <source>
        <dbReference type="EMBL" id="SIQ40853.1"/>
    </source>
</evidence>
<dbReference type="Proteomes" id="UP000186895">
    <property type="component" value="Unassembled WGS sequence"/>
</dbReference>
<sequence>MNSFTREQCADFDRLDELAEYRQQFDLEEGLIYMNGNSLGVLPKAAKDRVQEVVHEEWGRGLIRSWNTADWINLPNRVGDKIAGLIGAGEGEVVVADSTSVNLFKLAAAAVRMRQGRSKILSEPGNFPTDLYILQGLEKFQQGQVRLNTVNRNDILDAIDEDTALVVLTHVHYKSGDMFDMAAITQRAHEKGALVLWDLSHSVGAVPVQLNEAGVDLAIGCGYKYLNGGPGAPGFLFVAKRHQEQLEQPLSGWFGHANSFAMRDDYEPAPGIKRTLCGTTPVIGASLLEVGVDIMLSASMSRIREKSLQMGDLFIKLVEQRLSGFGFEIASSKDASIRGSQVSLIHEQGFAIMQALIARNVIGDFRAPNILRFGFTPLYLRYVDLWDCVDALVEIMEQEEWNRPEFKKLTAVT</sequence>
<dbReference type="GO" id="GO:0009435">
    <property type="term" value="P:NAD+ biosynthetic process"/>
    <property type="evidence" value="ECO:0007669"/>
    <property type="project" value="UniProtKB-UniRule"/>
</dbReference>
<dbReference type="UniPathway" id="UPA00334">
    <property type="reaction ID" value="UER00455"/>
</dbReference>
<dbReference type="RefSeq" id="WP_076462858.1">
    <property type="nucleotide sequence ID" value="NZ_FTMN01000004.1"/>
</dbReference>
<comment type="catalytic activity">
    <reaction evidence="6">
        <text>3-hydroxy-L-kynurenine + H2O = 3-hydroxyanthranilate + L-alanine + H(+)</text>
        <dbReference type="Rhea" id="RHEA:25143"/>
        <dbReference type="ChEBI" id="CHEBI:15377"/>
        <dbReference type="ChEBI" id="CHEBI:15378"/>
        <dbReference type="ChEBI" id="CHEBI:36559"/>
        <dbReference type="ChEBI" id="CHEBI:57972"/>
        <dbReference type="ChEBI" id="CHEBI:58125"/>
        <dbReference type="EC" id="3.7.1.3"/>
    </reaction>
</comment>
<dbReference type="NCBIfam" id="TIGR01814">
    <property type="entry name" value="kynureninase"/>
    <property type="match status" value="1"/>
</dbReference>
<dbReference type="SUPFAM" id="SSF53383">
    <property type="entry name" value="PLP-dependent transferases"/>
    <property type="match status" value="1"/>
</dbReference>
<feature type="binding site" evidence="4">
    <location>
        <position position="99"/>
    </location>
    <ligand>
        <name>pyridoxal 5'-phosphate</name>
        <dbReference type="ChEBI" id="CHEBI:597326"/>
    </ligand>
</feature>
<organism evidence="7 8">
    <name type="scientific">Marinobacterium stanieri</name>
    <dbReference type="NCBI Taxonomy" id="49186"/>
    <lineage>
        <taxon>Bacteria</taxon>
        <taxon>Pseudomonadati</taxon>
        <taxon>Pseudomonadota</taxon>
        <taxon>Gammaproteobacteria</taxon>
        <taxon>Oceanospirillales</taxon>
        <taxon>Oceanospirillaceae</taxon>
        <taxon>Marinobacterium</taxon>
    </lineage>
</organism>
<feature type="modified residue" description="N6-(pyridoxal phosphate)lysine" evidence="4">
    <location>
        <position position="224"/>
    </location>
</feature>
<comment type="similarity">
    <text evidence="4 6">Belongs to the kynureninase family.</text>
</comment>
<dbReference type="AlphaFoldDB" id="A0A1N6SI90"/>
<comment type="subunit">
    <text evidence="4 6">Homodimer.</text>
</comment>